<dbReference type="GO" id="GO:0009228">
    <property type="term" value="P:thiamine biosynthetic process"/>
    <property type="evidence" value="ECO:0007669"/>
    <property type="project" value="UniProtKB-KW"/>
</dbReference>
<dbReference type="InterPro" id="IPR036676">
    <property type="entry name" value="PurM-like_C_sf"/>
</dbReference>
<dbReference type="InterPro" id="IPR006283">
    <property type="entry name" value="ThiL-like"/>
</dbReference>
<comment type="caution">
    <text evidence="5">The sequence shown here is derived from an EMBL/GenBank/DDBJ whole genome shotgun (WGS) entry which is preliminary data.</text>
</comment>
<dbReference type="EC" id="2.7.4.16" evidence="2"/>
<feature type="domain" description="PurM-like N-terminal" evidence="3">
    <location>
        <begin position="51"/>
        <end position="160"/>
    </location>
</feature>
<dbReference type="HAMAP" id="MF_02128">
    <property type="entry name" value="TMP_kinase"/>
    <property type="match status" value="1"/>
</dbReference>
<evidence type="ECO:0000313" key="5">
    <source>
        <dbReference type="EMBL" id="ETA84695.1"/>
    </source>
</evidence>
<dbReference type="AlphaFoldDB" id="V7IES3"/>
<comment type="similarity">
    <text evidence="2">Belongs to the thiamine-monophosphate kinase family.</text>
</comment>
<dbReference type="Pfam" id="PF00586">
    <property type="entry name" value="AIRS"/>
    <property type="match status" value="1"/>
</dbReference>
<feature type="binding site" evidence="2">
    <location>
        <position position="53"/>
    </location>
    <ligand>
        <name>Mg(2+)</name>
        <dbReference type="ChEBI" id="CHEBI:18420"/>
        <label>3</label>
    </ligand>
</feature>
<dbReference type="NCBIfam" id="TIGR01379">
    <property type="entry name" value="thiL"/>
    <property type="match status" value="1"/>
</dbReference>
<sequence length="345" mass="36813">MQAMVSGSLPINQTPPAMPNTAPKALGEFDFIRHYLTAEQPADSELLLGIGDDAAIVRPRPGHDLCFSSDMLLAGRHFFPDVSPADLAHKILAVNISDMAAMGAQPRWVMLSAALPELNPSWLEAFSGSLFAMLRQYGITLIGGDTTKGDLVFNVSITGELPAGLGLRRSGAQNGDDIWVSGQIGLAAAALHHIWQNIRLPENLFAQCEAARLRPTPRVALGQALLTVATAAQDISDGLAQDLGHILRASNVGAELYADLVPTVPELRQCLPAQTVYELTLAGGDDYELLFTAPPQARQAVLAAADSSRTPVARIGRINDTGYLKLLLDNGSELHLSQLGFDHFG</sequence>
<feature type="binding site" evidence="2">
    <location>
        <position position="53"/>
    </location>
    <ligand>
        <name>Mg(2+)</name>
        <dbReference type="ChEBI" id="CHEBI:18420"/>
        <label>4</label>
    </ligand>
</feature>
<feature type="binding site" evidence="2">
    <location>
        <position position="70"/>
    </location>
    <ligand>
        <name>Mg(2+)</name>
        <dbReference type="ChEBI" id="CHEBI:18420"/>
        <label>1</label>
    </ligand>
</feature>
<evidence type="ECO:0000256" key="2">
    <source>
        <dbReference type="HAMAP-Rule" id="MF_02128"/>
    </source>
</evidence>
<dbReference type="PATRIC" id="fig|1073362.3.peg.390"/>
<dbReference type="Gene3D" id="3.30.1330.10">
    <property type="entry name" value="PurM-like, N-terminal domain"/>
    <property type="match status" value="1"/>
</dbReference>
<keyword evidence="2" id="KW-0460">Magnesium</keyword>
<comment type="catalytic activity">
    <reaction evidence="2">
        <text>thiamine phosphate + ATP = thiamine diphosphate + ADP</text>
        <dbReference type="Rhea" id="RHEA:15913"/>
        <dbReference type="ChEBI" id="CHEBI:30616"/>
        <dbReference type="ChEBI" id="CHEBI:37575"/>
        <dbReference type="ChEBI" id="CHEBI:58937"/>
        <dbReference type="ChEBI" id="CHEBI:456216"/>
        <dbReference type="EC" id="2.7.4.16"/>
    </reaction>
</comment>
<evidence type="ECO:0000256" key="1">
    <source>
        <dbReference type="ARBA" id="ARBA00022977"/>
    </source>
</evidence>
<proteinExistence type="inferred from homology"/>
<comment type="function">
    <text evidence="2">Catalyzes the ATP-dependent phosphorylation of thiamine-monophosphate (TMP) to form thiamine-pyrophosphate (TPP), the active form of vitamin B1.</text>
</comment>
<organism evidence="5 6">
    <name type="scientific">Eikenella corrodens CC92I</name>
    <dbReference type="NCBI Taxonomy" id="1073362"/>
    <lineage>
        <taxon>Bacteria</taxon>
        <taxon>Pseudomonadati</taxon>
        <taxon>Pseudomonadota</taxon>
        <taxon>Betaproteobacteria</taxon>
        <taxon>Neisseriales</taxon>
        <taxon>Neisseriaceae</taxon>
        <taxon>Eikenella</taxon>
    </lineage>
</organism>
<comment type="miscellaneous">
    <text evidence="2">Reaction mechanism of ThiL seems to utilize a direct, inline transfer of the gamma-phosphate of ATP to TMP rather than a phosphorylated enzyme intermediate.</text>
</comment>
<dbReference type="UniPathway" id="UPA00060">
    <property type="reaction ID" value="UER00142"/>
</dbReference>
<comment type="pathway">
    <text evidence="2">Cofactor biosynthesis; thiamine diphosphate biosynthesis; thiamine diphosphate from thiamine phosphate: step 1/1.</text>
</comment>
<dbReference type="EMBL" id="AZGQ01000001">
    <property type="protein sequence ID" value="ETA84695.1"/>
    <property type="molecule type" value="Genomic_DNA"/>
</dbReference>
<feature type="binding site" evidence="2">
    <location>
        <position position="98"/>
    </location>
    <ligand>
        <name>Mg(2+)</name>
        <dbReference type="ChEBI" id="CHEBI:18420"/>
        <label>4</label>
    </ligand>
</feature>
<evidence type="ECO:0000313" key="6">
    <source>
        <dbReference type="Proteomes" id="UP000018554"/>
    </source>
</evidence>
<feature type="binding site" evidence="2">
    <location>
        <position position="145"/>
    </location>
    <ligand>
        <name>Mg(2+)</name>
        <dbReference type="ChEBI" id="CHEBI:18420"/>
        <label>1</label>
    </ligand>
</feature>
<keyword evidence="2" id="KW-0067">ATP-binding</keyword>
<dbReference type="InterPro" id="IPR010918">
    <property type="entry name" value="PurM-like_C_dom"/>
</dbReference>
<gene>
    <name evidence="2" type="primary">thiL</name>
    <name evidence="5" type="ORF">HMPREF1177_00348</name>
</gene>
<comment type="caution">
    <text evidence="2">Lacks conserved residue(s) required for the propagation of feature annotation.</text>
</comment>
<dbReference type="PANTHER" id="PTHR30270:SF0">
    <property type="entry name" value="THIAMINE-MONOPHOSPHATE KINASE"/>
    <property type="match status" value="1"/>
</dbReference>
<keyword evidence="2" id="KW-0808">Transferase</keyword>
<keyword evidence="1 2" id="KW-0784">Thiamine biosynthesis</keyword>
<dbReference type="GO" id="GO:0009030">
    <property type="term" value="F:thiamine-phosphate kinase activity"/>
    <property type="evidence" value="ECO:0007669"/>
    <property type="project" value="UniProtKB-UniRule"/>
</dbReference>
<feature type="binding site" evidence="2">
    <location>
        <position position="68"/>
    </location>
    <ligand>
        <name>Mg(2+)</name>
        <dbReference type="ChEBI" id="CHEBI:18420"/>
        <label>4</label>
    </ligand>
</feature>
<feature type="binding site" evidence="2">
    <location>
        <position position="285"/>
    </location>
    <ligand>
        <name>substrate</name>
    </ligand>
</feature>
<feature type="binding site" evidence="2">
    <location>
        <position position="69"/>
    </location>
    <ligand>
        <name>Mg(2+)</name>
        <dbReference type="ChEBI" id="CHEBI:18420"/>
        <label>1</label>
    </ligand>
</feature>
<protein>
    <recommendedName>
        <fullName evidence="2">Thiamine-monophosphate kinase</fullName>
        <shortName evidence="2">TMP kinase</shortName>
        <shortName evidence="2">Thiamine-phosphate kinase</shortName>
        <ecNumber evidence="2">2.7.4.16</ecNumber>
    </recommendedName>
</protein>
<reference evidence="5 6" key="1">
    <citation type="submission" date="2013-11" db="EMBL/GenBank/DDBJ databases">
        <title>The Genome Sequence of Eikenella corrodens CC92I.</title>
        <authorList>
            <consortium name="The Broad Institute Genomics Platform"/>
            <person name="Earl A."/>
            <person name="Allen-Vercoe E."/>
            <person name="Daigneault M."/>
            <person name="Young S.K."/>
            <person name="Zeng Q."/>
            <person name="Gargeya S."/>
            <person name="Fitzgerald M."/>
            <person name="Abouelleil A."/>
            <person name="Alvarado L."/>
            <person name="Chapman S.B."/>
            <person name="Gainer-Dewar J."/>
            <person name="Goldberg J."/>
            <person name="Griggs A."/>
            <person name="Gujja S."/>
            <person name="Hansen M."/>
            <person name="Howarth C."/>
            <person name="Imamovic A."/>
            <person name="Ireland A."/>
            <person name="Larimer J."/>
            <person name="McCowan C."/>
            <person name="Murphy C."/>
            <person name="Pearson M."/>
            <person name="Poon T.W."/>
            <person name="Priest M."/>
            <person name="Roberts A."/>
            <person name="Saif S."/>
            <person name="Shea T."/>
            <person name="Sykes S."/>
            <person name="Wortman J."/>
            <person name="Nusbaum C."/>
            <person name="Birren B."/>
        </authorList>
    </citation>
    <scope>NUCLEOTIDE SEQUENCE [LARGE SCALE GENOMIC DNA]</scope>
    <source>
        <strain evidence="5 6">CC92I</strain>
    </source>
</reference>
<feature type="binding site" evidence="2">
    <location>
        <position position="98"/>
    </location>
    <ligand>
        <name>Mg(2+)</name>
        <dbReference type="ChEBI" id="CHEBI:18420"/>
        <label>2</label>
    </ligand>
</feature>
<dbReference type="PIRSF" id="PIRSF005303">
    <property type="entry name" value="Thiam_monoph_kin"/>
    <property type="match status" value="1"/>
</dbReference>
<keyword evidence="2" id="KW-0479">Metal-binding</keyword>
<evidence type="ECO:0000259" key="3">
    <source>
        <dbReference type="Pfam" id="PF00586"/>
    </source>
</evidence>
<accession>V7IES3</accession>
<feature type="binding site" evidence="2">
    <location>
        <position position="236"/>
    </location>
    <ligand>
        <name>ATP</name>
        <dbReference type="ChEBI" id="CHEBI:30616"/>
    </ligand>
</feature>
<dbReference type="CDD" id="cd02194">
    <property type="entry name" value="ThiL"/>
    <property type="match status" value="1"/>
</dbReference>
<dbReference type="HOGENOM" id="CLU_046964_3_0_4"/>
<dbReference type="GO" id="GO:0000287">
    <property type="term" value="F:magnesium ion binding"/>
    <property type="evidence" value="ECO:0007669"/>
    <property type="project" value="UniProtKB-UniRule"/>
</dbReference>
<dbReference type="Pfam" id="PF02769">
    <property type="entry name" value="AIRS_C"/>
    <property type="match status" value="1"/>
</dbReference>
<keyword evidence="2 5" id="KW-0418">Kinase</keyword>
<evidence type="ECO:0000259" key="4">
    <source>
        <dbReference type="Pfam" id="PF02769"/>
    </source>
</evidence>
<feature type="binding site" evidence="2">
    <location>
        <position position="341"/>
    </location>
    <ligand>
        <name>substrate</name>
    </ligand>
</feature>
<dbReference type="SUPFAM" id="SSF56042">
    <property type="entry name" value="PurM C-terminal domain-like"/>
    <property type="match status" value="1"/>
</dbReference>
<dbReference type="InterPro" id="IPR016188">
    <property type="entry name" value="PurM-like_N"/>
</dbReference>
<feature type="domain" description="PurM-like C-terminal" evidence="4">
    <location>
        <begin position="174"/>
        <end position="326"/>
    </location>
</feature>
<dbReference type="PANTHER" id="PTHR30270">
    <property type="entry name" value="THIAMINE-MONOPHOSPHATE KINASE"/>
    <property type="match status" value="1"/>
</dbReference>
<name>V7IES3_EIKCO</name>
<feature type="binding site" evidence="2">
    <location>
        <position position="70"/>
    </location>
    <ligand>
        <name>Mg(2+)</name>
        <dbReference type="ChEBI" id="CHEBI:18420"/>
        <label>2</label>
    </ligand>
</feature>
<feature type="binding site" evidence="2">
    <location>
        <position position="77"/>
    </location>
    <ligand>
        <name>substrate</name>
    </ligand>
</feature>
<feature type="binding site" evidence="2">
    <location>
        <position position="98"/>
    </location>
    <ligand>
        <name>Mg(2+)</name>
        <dbReference type="ChEBI" id="CHEBI:18420"/>
        <label>3</label>
    </ligand>
</feature>
<dbReference type="InterPro" id="IPR036921">
    <property type="entry name" value="PurM-like_N_sf"/>
</dbReference>
<dbReference type="Gene3D" id="3.90.650.10">
    <property type="entry name" value="PurM-like C-terminal domain"/>
    <property type="match status" value="1"/>
</dbReference>
<dbReference type="GO" id="GO:0009229">
    <property type="term" value="P:thiamine diphosphate biosynthetic process"/>
    <property type="evidence" value="ECO:0007669"/>
    <property type="project" value="UniProtKB-UniRule"/>
</dbReference>
<feature type="binding site" evidence="2">
    <location>
        <begin position="144"/>
        <end position="145"/>
    </location>
    <ligand>
        <name>ATP</name>
        <dbReference type="ChEBI" id="CHEBI:30616"/>
    </ligand>
</feature>
<dbReference type="Proteomes" id="UP000018554">
    <property type="component" value="Unassembled WGS sequence"/>
</dbReference>
<keyword evidence="2" id="KW-0547">Nucleotide-binding</keyword>
<dbReference type="GO" id="GO:0005524">
    <property type="term" value="F:ATP binding"/>
    <property type="evidence" value="ECO:0007669"/>
    <property type="project" value="UniProtKB-UniRule"/>
</dbReference>
<feature type="binding site" evidence="2">
    <location>
        <position position="169"/>
    </location>
    <ligand>
        <name>ATP</name>
        <dbReference type="ChEBI" id="CHEBI:30616"/>
    </ligand>
</feature>
<feature type="binding site" evidence="2">
    <location>
        <position position="237"/>
    </location>
    <ligand>
        <name>Mg(2+)</name>
        <dbReference type="ChEBI" id="CHEBI:18420"/>
        <label>5</label>
    </ligand>
</feature>
<keyword evidence="6" id="KW-1185">Reference proteome</keyword>
<feature type="binding site" evidence="2">
    <location>
        <position position="234"/>
    </location>
    <ligand>
        <name>Mg(2+)</name>
        <dbReference type="ChEBI" id="CHEBI:18420"/>
        <label>3</label>
    </ligand>
</feature>
<dbReference type="SUPFAM" id="SSF55326">
    <property type="entry name" value="PurM N-terminal domain-like"/>
    <property type="match status" value="1"/>
</dbReference>